<protein>
    <submittedName>
        <fullName evidence="1">Unnamed protein product</fullName>
    </submittedName>
</protein>
<accession>A0A9W6YHJ9</accession>
<dbReference type="InterPro" id="IPR001969">
    <property type="entry name" value="Aspartic_peptidase_AS"/>
</dbReference>
<comment type="caution">
    <text evidence="1">The sequence shown here is derived from an EMBL/GenBank/DDBJ whole genome shotgun (WGS) entry which is preliminary data.</text>
</comment>
<dbReference type="OrthoDB" id="165129at2759"/>
<keyword evidence="2" id="KW-1185">Reference proteome</keyword>
<sequence>MEHQADGIQHDQFMQAIERIAASLSLRMLTYIRIFSRITKVTVSQQWQHQVQRCQEQQAQREYKVEGISMPTFYGRLSKTVDEFIFRAKLFMQGKSIDYTEPHNGPRVVAVLPANLRDGAASWSHAKVMVEQVEFSDIDDLKAAQTRGSVDDYAKEFRRIIAQIHGMHSLDQVDHFCGGQKSETRKEAMYLRCATLAAAIASVQAFESKHFSSERVRSSRLRDAISPGLGEEPSPMDLSVVDSRQIDKRMCRERHLCFYSSSFEIMELSTVSVGPSTPFLTTVFISDKPFRMLIDSGSSRCIVKDGVMGTSQMSIIQVSACGFDGGTQQRLVPTCELTVDCASVQ</sequence>
<name>A0A9W6YHJ9_9STRA</name>
<dbReference type="PROSITE" id="PS00141">
    <property type="entry name" value="ASP_PROTEASE"/>
    <property type="match status" value="1"/>
</dbReference>
<proteinExistence type="predicted"/>
<dbReference type="EMBL" id="BSXT01018850">
    <property type="protein sequence ID" value="GMG14573.1"/>
    <property type="molecule type" value="Genomic_DNA"/>
</dbReference>
<reference evidence="1" key="1">
    <citation type="submission" date="2023-04" db="EMBL/GenBank/DDBJ databases">
        <title>Phytophthora fragariaefolia NBRC 109709.</title>
        <authorList>
            <person name="Ichikawa N."/>
            <person name="Sato H."/>
            <person name="Tonouchi N."/>
        </authorList>
    </citation>
    <scope>NUCLEOTIDE SEQUENCE</scope>
    <source>
        <strain evidence="1">NBRC 109709</strain>
    </source>
</reference>
<evidence type="ECO:0000313" key="2">
    <source>
        <dbReference type="Proteomes" id="UP001165121"/>
    </source>
</evidence>
<dbReference type="AlphaFoldDB" id="A0A9W6YHJ9"/>
<gene>
    <name evidence="1" type="ORF">Pfra01_002914600</name>
</gene>
<dbReference type="GO" id="GO:0006508">
    <property type="term" value="P:proteolysis"/>
    <property type="evidence" value="ECO:0007669"/>
    <property type="project" value="InterPro"/>
</dbReference>
<organism evidence="1 2">
    <name type="scientific">Phytophthora fragariaefolia</name>
    <dbReference type="NCBI Taxonomy" id="1490495"/>
    <lineage>
        <taxon>Eukaryota</taxon>
        <taxon>Sar</taxon>
        <taxon>Stramenopiles</taxon>
        <taxon>Oomycota</taxon>
        <taxon>Peronosporomycetes</taxon>
        <taxon>Peronosporales</taxon>
        <taxon>Peronosporaceae</taxon>
        <taxon>Phytophthora</taxon>
    </lineage>
</organism>
<dbReference type="Proteomes" id="UP001165121">
    <property type="component" value="Unassembled WGS sequence"/>
</dbReference>
<dbReference type="GO" id="GO:0004190">
    <property type="term" value="F:aspartic-type endopeptidase activity"/>
    <property type="evidence" value="ECO:0007669"/>
    <property type="project" value="InterPro"/>
</dbReference>
<evidence type="ECO:0000313" key="1">
    <source>
        <dbReference type="EMBL" id="GMG14573.1"/>
    </source>
</evidence>